<proteinExistence type="predicted"/>
<dbReference type="EMBL" id="ML213520">
    <property type="protein sequence ID" value="TFK48134.1"/>
    <property type="molecule type" value="Genomic_DNA"/>
</dbReference>
<name>A0A5C3MRX4_9AGAM</name>
<accession>A0A5C3MRX4</accession>
<keyword evidence="3" id="KW-1185">Reference proteome</keyword>
<feature type="compositionally biased region" description="Basic and acidic residues" evidence="1">
    <location>
        <begin position="93"/>
        <end position="114"/>
    </location>
</feature>
<feature type="region of interest" description="Disordered" evidence="1">
    <location>
        <begin position="83"/>
        <end position="114"/>
    </location>
</feature>
<sequence>MRVWFRLPGLQAWHPFTRFIARLPCSPILSFMNMMIICDLMFGLLLLPWSPDCNFSLDRLISELRADFEDLLPNRMPSVYPVGPSLASPCPNRADEQARRRTRPACEARPDHNT</sequence>
<organism evidence="2 3">
    <name type="scientific">Heliocybe sulcata</name>
    <dbReference type="NCBI Taxonomy" id="5364"/>
    <lineage>
        <taxon>Eukaryota</taxon>
        <taxon>Fungi</taxon>
        <taxon>Dikarya</taxon>
        <taxon>Basidiomycota</taxon>
        <taxon>Agaricomycotina</taxon>
        <taxon>Agaricomycetes</taxon>
        <taxon>Gloeophyllales</taxon>
        <taxon>Gloeophyllaceae</taxon>
        <taxon>Heliocybe</taxon>
    </lineage>
</organism>
<feature type="non-terminal residue" evidence="2">
    <location>
        <position position="114"/>
    </location>
</feature>
<protein>
    <submittedName>
        <fullName evidence="2">Uncharacterized protein</fullName>
    </submittedName>
</protein>
<dbReference type="Proteomes" id="UP000305948">
    <property type="component" value="Unassembled WGS sequence"/>
</dbReference>
<gene>
    <name evidence="2" type="ORF">OE88DRAFT_1664501</name>
</gene>
<dbReference type="AlphaFoldDB" id="A0A5C3MRX4"/>
<reference evidence="2 3" key="1">
    <citation type="journal article" date="2019" name="Nat. Ecol. Evol.">
        <title>Megaphylogeny resolves global patterns of mushroom evolution.</title>
        <authorList>
            <person name="Varga T."/>
            <person name="Krizsan K."/>
            <person name="Foldi C."/>
            <person name="Dima B."/>
            <person name="Sanchez-Garcia M."/>
            <person name="Sanchez-Ramirez S."/>
            <person name="Szollosi G.J."/>
            <person name="Szarkandi J.G."/>
            <person name="Papp V."/>
            <person name="Albert L."/>
            <person name="Andreopoulos W."/>
            <person name="Angelini C."/>
            <person name="Antonin V."/>
            <person name="Barry K.W."/>
            <person name="Bougher N.L."/>
            <person name="Buchanan P."/>
            <person name="Buyck B."/>
            <person name="Bense V."/>
            <person name="Catcheside P."/>
            <person name="Chovatia M."/>
            <person name="Cooper J."/>
            <person name="Damon W."/>
            <person name="Desjardin D."/>
            <person name="Finy P."/>
            <person name="Geml J."/>
            <person name="Haridas S."/>
            <person name="Hughes K."/>
            <person name="Justo A."/>
            <person name="Karasinski D."/>
            <person name="Kautmanova I."/>
            <person name="Kiss B."/>
            <person name="Kocsube S."/>
            <person name="Kotiranta H."/>
            <person name="LaButti K.M."/>
            <person name="Lechner B.E."/>
            <person name="Liimatainen K."/>
            <person name="Lipzen A."/>
            <person name="Lukacs Z."/>
            <person name="Mihaltcheva S."/>
            <person name="Morgado L.N."/>
            <person name="Niskanen T."/>
            <person name="Noordeloos M.E."/>
            <person name="Ohm R.A."/>
            <person name="Ortiz-Santana B."/>
            <person name="Ovrebo C."/>
            <person name="Racz N."/>
            <person name="Riley R."/>
            <person name="Savchenko A."/>
            <person name="Shiryaev A."/>
            <person name="Soop K."/>
            <person name="Spirin V."/>
            <person name="Szebenyi C."/>
            <person name="Tomsovsky M."/>
            <person name="Tulloss R.E."/>
            <person name="Uehling J."/>
            <person name="Grigoriev I.V."/>
            <person name="Vagvolgyi C."/>
            <person name="Papp T."/>
            <person name="Martin F.M."/>
            <person name="Miettinen O."/>
            <person name="Hibbett D.S."/>
            <person name="Nagy L.G."/>
        </authorList>
    </citation>
    <scope>NUCLEOTIDE SEQUENCE [LARGE SCALE GENOMIC DNA]</scope>
    <source>
        <strain evidence="2 3">OMC1185</strain>
    </source>
</reference>
<evidence type="ECO:0000256" key="1">
    <source>
        <dbReference type="SAM" id="MobiDB-lite"/>
    </source>
</evidence>
<evidence type="ECO:0000313" key="2">
    <source>
        <dbReference type="EMBL" id="TFK48134.1"/>
    </source>
</evidence>
<evidence type="ECO:0000313" key="3">
    <source>
        <dbReference type="Proteomes" id="UP000305948"/>
    </source>
</evidence>